<sequence>MSDRFKKIYLLTMIVGSFLIYMGYYYYTAYFKKMHYKIVEFDHIEVKFSKGDEVGYEYNSKTQVLKYRNDKDSLITQKVELPQQAIKDIHQKMWDNMFFDMPDQMIGGDQATTPRFFIEMCYQKKCKSITWDEKANEKPQYMERVRELKQLIESKIEENESKSSISN</sequence>
<keyword evidence="1" id="KW-1133">Transmembrane helix</keyword>
<dbReference type="EMBL" id="JAMWYS010000006">
    <property type="protein sequence ID" value="MCO4291692.1"/>
    <property type="molecule type" value="Genomic_DNA"/>
</dbReference>
<protein>
    <submittedName>
        <fullName evidence="2">Uncharacterized protein</fullName>
    </submittedName>
</protein>
<accession>A0A9X2EZ37</accession>
<gene>
    <name evidence="2" type="ORF">NF867_02300</name>
</gene>
<keyword evidence="1" id="KW-0812">Transmembrane</keyword>
<proteinExistence type="predicted"/>
<feature type="transmembrane region" description="Helical" evidence="1">
    <location>
        <begin position="7"/>
        <end position="27"/>
    </location>
</feature>
<keyword evidence="1" id="KW-0472">Membrane</keyword>
<dbReference type="Proteomes" id="UP001155182">
    <property type="component" value="Unassembled WGS sequence"/>
</dbReference>
<evidence type="ECO:0000313" key="2">
    <source>
        <dbReference type="EMBL" id="MCO4291692.1"/>
    </source>
</evidence>
<reference evidence="2" key="1">
    <citation type="submission" date="2022-06" db="EMBL/GenBank/DDBJ databases">
        <title>Solitalea sp. MAHUQ-68 isolated from rhizospheric soil.</title>
        <authorList>
            <person name="Huq M.A."/>
        </authorList>
    </citation>
    <scope>NUCLEOTIDE SEQUENCE</scope>
    <source>
        <strain evidence="2">MAHUQ-68</strain>
    </source>
</reference>
<dbReference type="RefSeq" id="WP_252585923.1">
    <property type="nucleotide sequence ID" value="NZ_JAMWYS010000006.1"/>
</dbReference>
<keyword evidence="3" id="KW-1185">Reference proteome</keyword>
<dbReference type="AlphaFoldDB" id="A0A9X2EZ37"/>
<name>A0A9X2EZ37_9SPHI</name>
<evidence type="ECO:0000256" key="1">
    <source>
        <dbReference type="SAM" id="Phobius"/>
    </source>
</evidence>
<organism evidence="2 3">
    <name type="scientific">Solitalea agri</name>
    <dbReference type="NCBI Taxonomy" id="2953739"/>
    <lineage>
        <taxon>Bacteria</taxon>
        <taxon>Pseudomonadati</taxon>
        <taxon>Bacteroidota</taxon>
        <taxon>Sphingobacteriia</taxon>
        <taxon>Sphingobacteriales</taxon>
        <taxon>Sphingobacteriaceae</taxon>
        <taxon>Solitalea</taxon>
    </lineage>
</organism>
<comment type="caution">
    <text evidence="2">The sequence shown here is derived from an EMBL/GenBank/DDBJ whole genome shotgun (WGS) entry which is preliminary data.</text>
</comment>
<evidence type="ECO:0000313" key="3">
    <source>
        <dbReference type="Proteomes" id="UP001155182"/>
    </source>
</evidence>